<proteinExistence type="inferred from homology"/>
<evidence type="ECO:0000256" key="11">
    <source>
        <dbReference type="SAM" id="MobiDB-lite"/>
    </source>
</evidence>
<dbReference type="EMBL" id="DXEV01000012">
    <property type="protein sequence ID" value="HIX55908.1"/>
    <property type="molecule type" value="Genomic_DNA"/>
</dbReference>
<feature type="region of interest" description="Disordered" evidence="11">
    <location>
        <begin position="107"/>
        <end position="137"/>
    </location>
</feature>
<feature type="transmembrane region" description="Helical" evidence="12">
    <location>
        <begin position="148"/>
        <end position="168"/>
    </location>
</feature>
<dbReference type="PROSITE" id="PS50106">
    <property type="entry name" value="PDZ"/>
    <property type="match status" value="1"/>
</dbReference>
<comment type="similarity">
    <text evidence="3">Belongs to the peptidase M50B family.</text>
</comment>
<evidence type="ECO:0000259" key="13">
    <source>
        <dbReference type="PROSITE" id="PS50106"/>
    </source>
</evidence>
<dbReference type="SUPFAM" id="SSF50156">
    <property type="entry name" value="PDZ domain-like"/>
    <property type="match status" value="2"/>
</dbReference>
<evidence type="ECO:0000256" key="3">
    <source>
        <dbReference type="ARBA" id="ARBA00007931"/>
    </source>
</evidence>
<feature type="transmembrane region" description="Helical" evidence="12">
    <location>
        <begin position="485"/>
        <end position="506"/>
    </location>
</feature>
<protein>
    <submittedName>
        <fullName evidence="14">RIP metalloprotease RseP</fullName>
    </submittedName>
</protein>
<feature type="compositionally biased region" description="Basic and acidic residues" evidence="11">
    <location>
        <begin position="75"/>
        <end position="88"/>
    </location>
</feature>
<keyword evidence="8 12" id="KW-1133">Transmembrane helix</keyword>
<dbReference type="NCBIfam" id="TIGR00054">
    <property type="entry name" value="RIP metalloprotease RseP"/>
    <property type="match status" value="1"/>
</dbReference>
<sequence>MQTALWNILFFFVVIAILITIHEFGHFYVARRCGVKVLRFSIGFGPVVWRRIGRDGTEYAISLIPLGGYVKMKGESADEPEADSRDARANGSSNSFETDFAEIRTGEYSDSDSSSANVSANFSSTESSSAGSAEDPDSFAAQSVGKRALIVAAGPLANLFLTVILFFICHLVGIRTILPAVGHVYPDTAAATAQLQEYDLIKSVDGSPVENWSDVLSKFMLDLGESTTLEVRGDLGTGATRELQLSLHGVEVAPDRDVFVQLGIEPCVGRVTNFISAVLDNSPAQRVGLQADDQIVAVNGNPVSDWYDVTSAMKAVNDPEMVVAGNVAVQSVSLSILRAGSPLEMSVTPELISVGSDSSEKRLMVGMVAKVEPIPELEHTVQYGPVDAMIKSLALTGETSLVLLNAFKDMIIGALSVKNLSGPIAIAEVAGASASWGVIPFLWFLATISINLAVFNLIPIPVLDGGQLLYCLYEKLAGHKPSARVQFYLTAFGLSILLSLTFLAIFNDLMRVLSIIAAEYHHL</sequence>
<evidence type="ECO:0000256" key="9">
    <source>
        <dbReference type="ARBA" id="ARBA00023049"/>
    </source>
</evidence>
<dbReference type="InterPro" id="IPR041489">
    <property type="entry name" value="PDZ_6"/>
</dbReference>
<reference evidence="14" key="2">
    <citation type="submission" date="2021-04" db="EMBL/GenBank/DDBJ databases">
        <authorList>
            <person name="Gilroy R."/>
        </authorList>
    </citation>
    <scope>NUCLEOTIDE SEQUENCE</scope>
    <source>
        <strain evidence="14">USASDec5-558</strain>
    </source>
</reference>
<organism evidence="14 15">
    <name type="scientific">Candidatus Anaerobiospirillum pullistercoris</name>
    <dbReference type="NCBI Taxonomy" id="2838452"/>
    <lineage>
        <taxon>Bacteria</taxon>
        <taxon>Pseudomonadati</taxon>
        <taxon>Pseudomonadota</taxon>
        <taxon>Gammaproteobacteria</taxon>
        <taxon>Aeromonadales</taxon>
        <taxon>Succinivibrionaceae</taxon>
        <taxon>Anaerobiospirillum</taxon>
    </lineage>
</organism>
<dbReference type="Pfam" id="PF02163">
    <property type="entry name" value="Peptidase_M50"/>
    <property type="match status" value="1"/>
</dbReference>
<feature type="transmembrane region" description="Helical" evidence="12">
    <location>
        <begin position="441"/>
        <end position="464"/>
    </location>
</feature>
<evidence type="ECO:0000256" key="5">
    <source>
        <dbReference type="ARBA" id="ARBA00022692"/>
    </source>
</evidence>
<feature type="compositionally biased region" description="Low complexity" evidence="11">
    <location>
        <begin position="111"/>
        <end position="133"/>
    </location>
</feature>
<dbReference type="SMART" id="SM00228">
    <property type="entry name" value="PDZ"/>
    <property type="match status" value="2"/>
</dbReference>
<feature type="domain" description="PDZ" evidence="13">
    <location>
        <begin position="249"/>
        <end position="340"/>
    </location>
</feature>
<evidence type="ECO:0000313" key="14">
    <source>
        <dbReference type="EMBL" id="HIX55908.1"/>
    </source>
</evidence>
<keyword evidence="7" id="KW-0862">Zinc</keyword>
<dbReference type="InterPro" id="IPR004387">
    <property type="entry name" value="Pept_M50_Zn"/>
</dbReference>
<feature type="transmembrane region" description="Helical" evidence="12">
    <location>
        <begin position="6"/>
        <end position="29"/>
    </location>
</feature>
<evidence type="ECO:0000256" key="7">
    <source>
        <dbReference type="ARBA" id="ARBA00022833"/>
    </source>
</evidence>
<evidence type="ECO:0000256" key="4">
    <source>
        <dbReference type="ARBA" id="ARBA00022670"/>
    </source>
</evidence>
<evidence type="ECO:0000256" key="2">
    <source>
        <dbReference type="ARBA" id="ARBA00004141"/>
    </source>
</evidence>
<comment type="subcellular location">
    <subcellularLocation>
        <location evidence="2">Membrane</location>
        <topology evidence="2">Multi-pass membrane protein</topology>
    </subcellularLocation>
</comment>
<comment type="cofactor">
    <cofactor evidence="1">
        <name>Zn(2+)</name>
        <dbReference type="ChEBI" id="CHEBI:29105"/>
    </cofactor>
</comment>
<keyword evidence="5 12" id="KW-0812">Transmembrane</keyword>
<dbReference type="InterPro" id="IPR036034">
    <property type="entry name" value="PDZ_sf"/>
</dbReference>
<name>A0A9D1WBB2_9GAMM</name>
<evidence type="ECO:0000256" key="8">
    <source>
        <dbReference type="ARBA" id="ARBA00022989"/>
    </source>
</evidence>
<dbReference type="CDD" id="cd06163">
    <property type="entry name" value="S2P-M50_PDZ_RseP-like"/>
    <property type="match status" value="1"/>
</dbReference>
<dbReference type="GO" id="GO:0016020">
    <property type="term" value="C:membrane"/>
    <property type="evidence" value="ECO:0007669"/>
    <property type="project" value="UniProtKB-SubCell"/>
</dbReference>
<evidence type="ECO:0000256" key="1">
    <source>
        <dbReference type="ARBA" id="ARBA00001947"/>
    </source>
</evidence>
<accession>A0A9D1WBB2</accession>
<dbReference type="GO" id="GO:0004222">
    <property type="term" value="F:metalloendopeptidase activity"/>
    <property type="evidence" value="ECO:0007669"/>
    <property type="project" value="InterPro"/>
</dbReference>
<keyword evidence="6" id="KW-0378">Hydrolase</keyword>
<gene>
    <name evidence="14" type="primary">rseP</name>
    <name evidence="14" type="ORF">H9850_00360</name>
</gene>
<evidence type="ECO:0000256" key="10">
    <source>
        <dbReference type="ARBA" id="ARBA00023136"/>
    </source>
</evidence>
<dbReference type="Gene3D" id="2.30.42.10">
    <property type="match status" value="2"/>
</dbReference>
<comment type="caution">
    <text evidence="14">The sequence shown here is derived from an EMBL/GenBank/DDBJ whole genome shotgun (WGS) entry which is preliminary data.</text>
</comment>
<dbReference type="InterPro" id="IPR008915">
    <property type="entry name" value="Peptidase_M50"/>
</dbReference>
<feature type="region of interest" description="Disordered" evidence="11">
    <location>
        <begin position="75"/>
        <end position="94"/>
    </location>
</feature>
<keyword evidence="10 12" id="KW-0472">Membrane</keyword>
<dbReference type="PANTHER" id="PTHR42837:SF2">
    <property type="entry name" value="MEMBRANE METALLOPROTEASE ARASP2, CHLOROPLASTIC-RELATED"/>
    <property type="match status" value="1"/>
</dbReference>
<dbReference type="Pfam" id="PF17820">
    <property type="entry name" value="PDZ_6"/>
    <property type="match status" value="1"/>
</dbReference>
<keyword evidence="9 14" id="KW-0482">Metalloprotease</keyword>
<dbReference type="InterPro" id="IPR001478">
    <property type="entry name" value="PDZ"/>
</dbReference>
<dbReference type="AlphaFoldDB" id="A0A9D1WBB2"/>
<dbReference type="Proteomes" id="UP000886829">
    <property type="component" value="Unassembled WGS sequence"/>
</dbReference>
<evidence type="ECO:0000256" key="6">
    <source>
        <dbReference type="ARBA" id="ARBA00022801"/>
    </source>
</evidence>
<dbReference type="GO" id="GO:0006508">
    <property type="term" value="P:proteolysis"/>
    <property type="evidence" value="ECO:0007669"/>
    <property type="project" value="UniProtKB-KW"/>
</dbReference>
<keyword evidence="4" id="KW-0645">Protease</keyword>
<dbReference type="PANTHER" id="PTHR42837">
    <property type="entry name" value="REGULATOR OF SIGMA-E PROTEASE RSEP"/>
    <property type="match status" value="1"/>
</dbReference>
<reference evidence="14" key="1">
    <citation type="journal article" date="2021" name="PeerJ">
        <title>Extensive microbial diversity within the chicken gut microbiome revealed by metagenomics and culture.</title>
        <authorList>
            <person name="Gilroy R."/>
            <person name="Ravi A."/>
            <person name="Getino M."/>
            <person name="Pursley I."/>
            <person name="Horton D.L."/>
            <person name="Alikhan N.F."/>
            <person name="Baker D."/>
            <person name="Gharbi K."/>
            <person name="Hall N."/>
            <person name="Watson M."/>
            <person name="Adriaenssens E.M."/>
            <person name="Foster-Nyarko E."/>
            <person name="Jarju S."/>
            <person name="Secka A."/>
            <person name="Antonio M."/>
            <person name="Oren A."/>
            <person name="Chaudhuri R.R."/>
            <person name="La Ragione R."/>
            <person name="Hildebrand F."/>
            <person name="Pallen M.J."/>
        </authorList>
    </citation>
    <scope>NUCLEOTIDE SEQUENCE</scope>
    <source>
        <strain evidence="14">USASDec5-558</strain>
    </source>
</reference>
<evidence type="ECO:0000313" key="15">
    <source>
        <dbReference type="Proteomes" id="UP000886829"/>
    </source>
</evidence>
<evidence type="ECO:0000256" key="12">
    <source>
        <dbReference type="SAM" id="Phobius"/>
    </source>
</evidence>